<dbReference type="RefSeq" id="WP_160410909.1">
    <property type="nucleotide sequence ID" value="NZ_WSES01000016.1"/>
</dbReference>
<evidence type="ECO:0000313" key="5">
    <source>
        <dbReference type="Proteomes" id="UP000443353"/>
    </source>
</evidence>
<evidence type="ECO:0000256" key="1">
    <source>
        <dbReference type="ARBA" id="ARBA00006135"/>
    </source>
</evidence>
<protein>
    <submittedName>
        <fullName evidence="4">P-type conjugative transfer protein VirB9</fullName>
    </submittedName>
</protein>
<keyword evidence="5" id="KW-1185">Reference proteome</keyword>
<organism evidence="4 5">
    <name type="scientific">Massilia cellulosiltytica</name>
    <dbReference type="NCBI Taxonomy" id="2683234"/>
    <lineage>
        <taxon>Bacteria</taxon>
        <taxon>Pseudomonadati</taxon>
        <taxon>Pseudomonadota</taxon>
        <taxon>Betaproteobacteria</taxon>
        <taxon>Burkholderiales</taxon>
        <taxon>Oxalobacteraceae</taxon>
        <taxon>Telluria group</taxon>
        <taxon>Massilia</taxon>
    </lineage>
</organism>
<name>A0A7X3KAW6_9BURK</name>
<feature type="signal peptide" evidence="3">
    <location>
        <begin position="1"/>
        <end position="17"/>
    </location>
</feature>
<dbReference type="InterPro" id="IPR033645">
    <property type="entry name" value="VirB9/CagX/TrbG_C"/>
</dbReference>
<reference evidence="4 5" key="1">
    <citation type="submission" date="2019-12" db="EMBL/GenBank/DDBJ databases">
        <authorList>
            <person name="Li C."/>
            <person name="Zhao J."/>
        </authorList>
    </citation>
    <scope>NUCLEOTIDE SEQUENCE [LARGE SCALE GENOMIC DNA]</scope>
    <source>
        <strain evidence="4 5">NEAU-DD11</strain>
    </source>
</reference>
<comment type="similarity">
    <text evidence="1">Belongs to the TrbG/VirB9 family.</text>
</comment>
<dbReference type="InterPro" id="IPR014148">
    <property type="entry name" value="VirB9"/>
</dbReference>
<dbReference type="Proteomes" id="UP000443353">
    <property type="component" value="Unassembled WGS sequence"/>
</dbReference>
<dbReference type="InterPro" id="IPR038161">
    <property type="entry name" value="VirB9/CagX/TrbG_C_sf"/>
</dbReference>
<dbReference type="CDD" id="cd06911">
    <property type="entry name" value="VirB9_CagX_TrbG"/>
    <property type="match status" value="1"/>
</dbReference>
<dbReference type="NCBIfam" id="TIGR02781">
    <property type="entry name" value="VirB9"/>
    <property type="match status" value="1"/>
</dbReference>
<sequence>MKRLLFIALLFPILARAELTPPKGRLDSRVRVADYNPAEVYKIRTFYGVSTHVQFADGETMTDVAIGDKEAWEVEPRKSHLFIKPKAQKADTNLTVVTNKRVYQFALVVEPRGAHDDKAWKDPDLVYSLSFRYPNEEEARLAAQASAADGKAMRNEIKGKLAEAKKRDENRDYWVAGAEDISPTAARDDGRFIYLTFSLNRDMPAVYAVDDEGNESLVNTNVDGNEIVVQRMVRKLVLRKGKAVACVINKSFDLNGGRDNTTGTVAADVERVIKGAQQ</sequence>
<keyword evidence="2 3" id="KW-0732">Signal</keyword>
<proteinExistence type="inferred from homology"/>
<gene>
    <name evidence="4" type="primary">virB9</name>
    <name evidence="4" type="ORF">GPY61_31615</name>
</gene>
<comment type="caution">
    <text evidence="4">The sequence shown here is derived from an EMBL/GenBank/DDBJ whole genome shotgun (WGS) entry which is preliminary data.</text>
</comment>
<feature type="chain" id="PRO_5030843003" evidence="3">
    <location>
        <begin position="18"/>
        <end position="278"/>
    </location>
</feature>
<dbReference type="EMBL" id="WSES01000016">
    <property type="protein sequence ID" value="MVW64473.1"/>
    <property type="molecule type" value="Genomic_DNA"/>
</dbReference>
<evidence type="ECO:0000256" key="3">
    <source>
        <dbReference type="SAM" id="SignalP"/>
    </source>
</evidence>
<dbReference type="Gene3D" id="2.60.40.2500">
    <property type="match status" value="1"/>
</dbReference>
<dbReference type="Pfam" id="PF03524">
    <property type="entry name" value="CagX"/>
    <property type="match status" value="1"/>
</dbReference>
<evidence type="ECO:0000313" key="4">
    <source>
        <dbReference type="EMBL" id="MVW64473.1"/>
    </source>
</evidence>
<dbReference type="InterPro" id="IPR010258">
    <property type="entry name" value="Conjugal_tfr_TrbG/VirB9/CagX"/>
</dbReference>
<dbReference type="AlphaFoldDB" id="A0A7X3KAW6"/>
<accession>A0A7X3KAW6</accession>
<evidence type="ECO:0000256" key="2">
    <source>
        <dbReference type="ARBA" id="ARBA00022729"/>
    </source>
</evidence>